<keyword evidence="4" id="KW-1185">Reference proteome</keyword>
<dbReference type="InterPro" id="IPR048477">
    <property type="entry name" value="YceM-like_C"/>
</dbReference>
<dbReference type="InterPro" id="IPR000683">
    <property type="entry name" value="Gfo/Idh/MocA-like_OxRdtase_N"/>
</dbReference>
<evidence type="ECO:0000313" key="4">
    <source>
        <dbReference type="Proteomes" id="UP000223060"/>
    </source>
</evidence>
<dbReference type="GO" id="GO:0000166">
    <property type="term" value="F:nucleotide binding"/>
    <property type="evidence" value="ECO:0007669"/>
    <property type="project" value="InterPro"/>
</dbReference>
<dbReference type="KEGG" id="lwi:UE46_07200"/>
<dbReference type="EMBL" id="CP011102">
    <property type="protein sequence ID" value="AQY50849.1"/>
    <property type="molecule type" value="Genomic_DNA"/>
</dbReference>
<dbReference type="PANTHER" id="PTHR43708:SF4">
    <property type="entry name" value="OXIDOREDUCTASE YCEM-RELATED"/>
    <property type="match status" value="1"/>
</dbReference>
<evidence type="ECO:0000259" key="2">
    <source>
        <dbReference type="Pfam" id="PF21378"/>
    </source>
</evidence>
<accession>A0A1S7FTY8</accession>
<gene>
    <name evidence="3" type="ORF">UE46_07200</name>
</gene>
<protein>
    <submittedName>
        <fullName evidence="3">Oxidoreductase</fullName>
    </submittedName>
</protein>
<dbReference type="InterPro" id="IPR051317">
    <property type="entry name" value="Gfo/Idh/MocA_oxidoreduct"/>
</dbReference>
<dbReference type="Gene3D" id="3.40.50.720">
    <property type="entry name" value="NAD(P)-binding Rossmann-like Domain"/>
    <property type="match status" value="1"/>
</dbReference>
<proteinExistence type="predicted"/>
<dbReference type="Pfam" id="PF21378">
    <property type="entry name" value="YceM-like_C"/>
    <property type="match status" value="1"/>
</dbReference>
<dbReference type="Gene3D" id="3.30.360.10">
    <property type="entry name" value="Dihydrodipicolinate Reductase, domain 2"/>
    <property type="match status" value="1"/>
</dbReference>
<feature type="domain" description="Gfo/Idh/MocA-like oxidoreductase N-terminal" evidence="1">
    <location>
        <begin position="4"/>
        <end position="122"/>
    </location>
</feature>
<evidence type="ECO:0000313" key="3">
    <source>
        <dbReference type="EMBL" id="AQY50849.1"/>
    </source>
</evidence>
<dbReference type="PANTHER" id="PTHR43708">
    <property type="entry name" value="CONSERVED EXPRESSED OXIDOREDUCTASE (EUROFUNG)"/>
    <property type="match status" value="1"/>
</dbReference>
<dbReference type="InterPro" id="IPR036291">
    <property type="entry name" value="NAD(P)-bd_dom_sf"/>
</dbReference>
<dbReference type="Pfam" id="PF01408">
    <property type="entry name" value="GFO_IDH_MocA"/>
    <property type="match status" value="1"/>
</dbReference>
<sequence length="304" mass="34156">MTVLKIAVLGLGGIAQKAYLPVFAHLDNVEVHLFTRDSQKLKAISEKYRFHNTHGSIDSMIRARVDAAFVHTSTASHPEIVRAFLEAGIPVYVDKPVADNYEVTKELIDLAEAKDTLLMVGFNRRFAPRYAEIAQKSVDINMILMQKHRKAQASEARTFIFDDFIHVVDTVLYLLDAPVEQMHVVPTMDGKLLSAITVQFVANGKTATAIMNRDSGTSEERLTVFTSEAKLEVEHVTELHVYEGTGHNIARFGDWETTLYKRGFESIIMAFIDAVRHGKKEPVSKHSALETHRICEEILQHVEG</sequence>
<dbReference type="AlphaFoldDB" id="A0A1S7FTY8"/>
<reference evidence="4" key="1">
    <citation type="submission" date="2015-03" db="EMBL/GenBank/DDBJ databases">
        <authorList>
            <person name="Ferrari E."/>
            <person name="Walter M.C."/>
            <person name="Huptas C."/>
            <person name="Scherer S."/>
            <person name="Mueller-Herbst S."/>
        </authorList>
    </citation>
    <scope>NUCLEOTIDE SEQUENCE [LARGE SCALE GENOMIC DNA]</scope>
    <source>
        <strain evidence="4">LWP01</strain>
    </source>
</reference>
<evidence type="ECO:0000259" key="1">
    <source>
        <dbReference type="Pfam" id="PF01408"/>
    </source>
</evidence>
<organism evidence="3 4">
    <name type="scientific">Listeria weihenstephanensis</name>
    <dbReference type="NCBI Taxonomy" id="1006155"/>
    <lineage>
        <taxon>Bacteria</taxon>
        <taxon>Bacillati</taxon>
        <taxon>Bacillota</taxon>
        <taxon>Bacilli</taxon>
        <taxon>Bacillales</taxon>
        <taxon>Listeriaceae</taxon>
        <taxon>Listeria</taxon>
    </lineage>
</organism>
<name>A0A1S7FTY8_9LIST</name>
<dbReference type="SUPFAM" id="SSF55347">
    <property type="entry name" value="Glyceraldehyde-3-phosphate dehydrogenase-like, C-terminal domain"/>
    <property type="match status" value="1"/>
</dbReference>
<dbReference type="SUPFAM" id="SSF51735">
    <property type="entry name" value="NAD(P)-binding Rossmann-fold domains"/>
    <property type="match status" value="1"/>
</dbReference>
<feature type="domain" description="YceM-like C-terminal" evidence="2">
    <location>
        <begin position="128"/>
        <end position="241"/>
    </location>
</feature>
<dbReference type="Proteomes" id="UP000223060">
    <property type="component" value="Chromosome"/>
</dbReference>